<organism evidence="2 3">
    <name type="scientific">Paragonimus westermani</name>
    <dbReference type="NCBI Taxonomy" id="34504"/>
    <lineage>
        <taxon>Eukaryota</taxon>
        <taxon>Metazoa</taxon>
        <taxon>Spiralia</taxon>
        <taxon>Lophotrochozoa</taxon>
        <taxon>Platyhelminthes</taxon>
        <taxon>Trematoda</taxon>
        <taxon>Digenea</taxon>
        <taxon>Plagiorchiida</taxon>
        <taxon>Troglotremata</taxon>
        <taxon>Troglotrematidae</taxon>
        <taxon>Paragonimus</taxon>
    </lineage>
</organism>
<name>A0A5J4NJM0_9TREM</name>
<gene>
    <name evidence="2" type="ORF">DEA37_0005566</name>
</gene>
<feature type="transmembrane region" description="Helical" evidence="1">
    <location>
        <begin position="31"/>
        <end position="54"/>
    </location>
</feature>
<proteinExistence type="predicted"/>
<evidence type="ECO:0000256" key="1">
    <source>
        <dbReference type="SAM" id="Phobius"/>
    </source>
</evidence>
<comment type="caution">
    <text evidence="2">The sequence shown here is derived from an EMBL/GenBank/DDBJ whole genome shotgun (WGS) entry which is preliminary data.</text>
</comment>
<keyword evidence="3" id="KW-1185">Reference proteome</keyword>
<dbReference type="EMBL" id="QNGE01002344">
    <property type="protein sequence ID" value="KAA3675745.1"/>
    <property type="molecule type" value="Genomic_DNA"/>
</dbReference>
<protein>
    <submittedName>
        <fullName evidence="2">Uncharacterized protein</fullName>
    </submittedName>
</protein>
<dbReference type="AlphaFoldDB" id="A0A5J4NJM0"/>
<dbReference type="Proteomes" id="UP000324629">
    <property type="component" value="Unassembled WGS sequence"/>
</dbReference>
<keyword evidence="1" id="KW-0472">Membrane</keyword>
<accession>A0A5J4NJM0</accession>
<keyword evidence="1" id="KW-1133">Transmembrane helix</keyword>
<reference evidence="2 3" key="1">
    <citation type="journal article" date="2019" name="Gigascience">
        <title>Whole-genome sequence of the oriental lung fluke Paragonimus westermani.</title>
        <authorList>
            <person name="Oey H."/>
            <person name="Zakrzewski M."/>
            <person name="Narain K."/>
            <person name="Devi K.R."/>
            <person name="Agatsuma T."/>
            <person name="Nawaratna S."/>
            <person name="Gobert G.N."/>
            <person name="Jones M.K."/>
            <person name="Ragan M.A."/>
            <person name="McManus D.P."/>
            <person name="Krause L."/>
        </authorList>
    </citation>
    <scope>NUCLEOTIDE SEQUENCE [LARGE SCALE GENOMIC DNA]</scope>
    <source>
        <strain evidence="2 3">IND2009</strain>
    </source>
</reference>
<sequence>MNASQRNASVHIYTWDTSAQVGQVLIHNSALLFEVVVAIPMILMCTSASILSLIAPYTEYSKNPGWNLLEPPTSLR</sequence>
<evidence type="ECO:0000313" key="3">
    <source>
        <dbReference type="Proteomes" id="UP000324629"/>
    </source>
</evidence>
<keyword evidence="1" id="KW-0812">Transmembrane</keyword>
<evidence type="ECO:0000313" key="2">
    <source>
        <dbReference type="EMBL" id="KAA3675745.1"/>
    </source>
</evidence>